<keyword evidence="13" id="KW-1185">Reference proteome</keyword>
<dbReference type="Proteomes" id="UP001187415">
    <property type="component" value="Unassembled WGS sequence"/>
</dbReference>
<dbReference type="SUPFAM" id="SSF48726">
    <property type="entry name" value="Immunoglobulin"/>
    <property type="match status" value="2"/>
</dbReference>
<evidence type="ECO:0000256" key="5">
    <source>
        <dbReference type="ARBA" id="ARBA00023136"/>
    </source>
</evidence>
<dbReference type="AlphaFoldDB" id="A0AA88SYT4"/>
<evidence type="ECO:0000256" key="3">
    <source>
        <dbReference type="ARBA" id="ARBA00022729"/>
    </source>
</evidence>
<dbReference type="InterPro" id="IPR003598">
    <property type="entry name" value="Ig_sub2"/>
</dbReference>
<feature type="chain" id="PRO_5041651463" description="Ig-like domain-containing protein" evidence="10">
    <location>
        <begin position="21"/>
        <end position="455"/>
    </location>
</feature>
<dbReference type="GO" id="GO:0005886">
    <property type="term" value="C:plasma membrane"/>
    <property type="evidence" value="ECO:0007669"/>
    <property type="project" value="InterPro"/>
</dbReference>
<sequence>MEGKIFTLTLICVVLTGIAAVTVDIPQASYEVARGKNITLPCTYKTTTATKPILMEWSAQAEQVDAEEIPIITYYSDGTIDTSPQYEGRIKLDMDIPSGVFNLNLFSVTLDDNKIFKCRVQVPHEQGKVSDTTHLVVLVAPSKPDCGIQGRAEYGQNINLTCASREGSPPPTYSWDAFDVQNKSRTLDPKTSSINGGFLSLYNISNDTSGFFICKSTNKAGFDTCNLKLAVMPPSMNIGSTAGIIAGVAAALLLLGIIVYCCCCRRKKDTEQEYAMGVREEEFGDKPLAKNADSPHTEGQEEIRSSDNSYVKSSADRSDHYEERSEMGYDKRSNYDDRRSDNDDRRGDHNDRRSDYNDRRSDYDDRRSDYNDRRSDYNDRRSDYDDRRSDYSDRRDKYSDRNERYDDNRRNDDERRYNDRRDRHYDDDRYDEPYDSRSRDRPPVPSNKPPRRNYD</sequence>
<dbReference type="InterPro" id="IPR013106">
    <property type="entry name" value="Ig_V-set"/>
</dbReference>
<protein>
    <recommendedName>
        <fullName evidence="11">Ig-like domain-containing protein</fullName>
    </recommendedName>
</protein>
<evidence type="ECO:0000256" key="2">
    <source>
        <dbReference type="ARBA" id="ARBA00022692"/>
    </source>
</evidence>
<feature type="compositionally biased region" description="Basic and acidic residues" evidence="8">
    <location>
        <begin position="314"/>
        <end position="442"/>
    </location>
</feature>
<keyword evidence="6" id="KW-1015">Disulfide bond</keyword>
<evidence type="ECO:0000256" key="1">
    <source>
        <dbReference type="ARBA" id="ARBA00004479"/>
    </source>
</evidence>
<keyword evidence="5 9" id="KW-0472">Membrane</keyword>
<gene>
    <name evidence="12" type="ORF">Q5P01_006494</name>
</gene>
<keyword evidence="2 9" id="KW-0812">Transmembrane</keyword>
<feature type="transmembrane region" description="Helical" evidence="9">
    <location>
        <begin position="242"/>
        <end position="263"/>
    </location>
</feature>
<evidence type="ECO:0000256" key="6">
    <source>
        <dbReference type="ARBA" id="ARBA00023157"/>
    </source>
</evidence>
<evidence type="ECO:0000256" key="8">
    <source>
        <dbReference type="SAM" id="MobiDB-lite"/>
    </source>
</evidence>
<feature type="domain" description="Ig-like" evidence="11">
    <location>
        <begin position="19"/>
        <end position="130"/>
    </location>
</feature>
<dbReference type="InterPro" id="IPR007110">
    <property type="entry name" value="Ig-like_dom"/>
</dbReference>
<evidence type="ECO:0000256" key="7">
    <source>
        <dbReference type="ARBA" id="ARBA00023319"/>
    </source>
</evidence>
<comment type="subcellular location">
    <subcellularLocation>
        <location evidence="1">Membrane</location>
        <topology evidence="1">Single-pass type I membrane protein</topology>
    </subcellularLocation>
</comment>
<dbReference type="Gene3D" id="2.60.40.10">
    <property type="entry name" value="Immunoglobulins"/>
    <property type="match status" value="2"/>
</dbReference>
<evidence type="ECO:0000256" key="4">
    <source>
        <dbReference type="ARBA" id="ARBA00022989"/>
    </source>
</evidence>
<dbReference type="PROSITE" id="PS50835">
    <property type="entry name" value="IG_LIKE"/>
    <property type="match status" value="2"/>
</dbReference>
<dbReference type="InterPro" id="IPR003599">
    <property type="entry name" value="Ig_sub"/>
</dbReference>
<reference evidence="12" key="1">
    <citation type="submission" date="2023-07" db="EMBL/GenBank/DDBJ databases">
        <title>Chromosome-level Genome Assembly of Striped Snakehead (Channa striata).</title>
        <authorList>
            <person name="Liu H."/>
        </authorList>
    </citation>
    <scope>NUCLEOTIDE SEQUENCE</scope>
    <source>
        <strain evidence="12">Gz</strain>
        <tissue evidence="12">Muscle</tissue>
    </source>
</reference>
<evidence type="ECO:0000256" key="10">
    <source>
        <dbReference type="SAM" id="SignalP"/>
    </source>
</evidence>
<feature type="compositionally biased region" description="Basic and acidic residues" evidence="8">
    <location>
        <begin position="285"/>
        <end position="305"/>
    </location>
</feature>
<dbReference type="InterPro" id="IPR036179">
    <property type="entry name" value="Ig-like_dom_sf"/>
</dbReference>
<feature type="signal peptide" evidence="10">
    <location>
        <begin position="1"/>
        <end position="20"/>
    </location>
</feature>
<evidence type="ECO:0000313" key="13">
    <source>
        <dbReference type="Proteomes" id="UP001187415"/>
    </source>
</evidence>
<keyword evidence="3 10" id="KW-0732">Signal</keyword>
<name>A0AA88SYT4_CHASR</name>
<dbReference type="Pfam" id="PF13927">
    <property type="entry name" value="Ig_3"/>
    <property type="match status" value="1"/>
</dbReference>
<evidence type="ECO:0000256" key="9">
    <source>
        <dbReference type="SAM" id="Phobius"/>
    </source>
</evidence>
<dbReference type="SMART" id="SM00409">
    <property type="entry name" value="IG"/>
    <property type="match status" value="2"/>
</dbReference>
<dbReference type="Pfam" id="PF07686">
    <property type="entry name" value="V-set"/>
    <property type="match status" value="1"/>
</dbReference>
<feature type="region of interest" description="Disordered" evidence="8">
    <location>
        <begin position="285"/>
        <end position="455"/>
    </location>
</feature>
<feature type="domain" description="Ig-like" evidence="11">
    <location>
        <begin position="144"/>
        <end position="230"/>
    </location>
</feature>
<dbReference type="InterPro" id="IPR013783">
    <property type="entry name" value="Ig-like_fold"/>
</dbReference>
<dbReference type="PANTHER" id="PTHR44969">
    <property type="entry name" value="CELL SURFACE A33 ANTIGEN"/>
    <property type="match status" value="1"/>
</dbReference>
<dbReference type="FunFam" id="2.60.40.10:FF:000095">
    <property type="entry name" value="immunoglobulin superfamily member 11 isoform X1"/>
    <property type="match status" value="1"/>
</dbReference>
<dbReference type="EMBL" id="JAUPFM010000004">
    <property type="protein sequence ID" value="KAK2853833.1"/>
    <property type="molecule type" value="Genomic_DNA"/>
</dbReference>
<keyword evidence="7" id="KW-0393">Immunoglobulin domain</keyword>
<comment type="caution">
    <text evidence="12">The sequence shown here is derived from an EMBL/GenBank/DDBJ whole genome shotgun (WGS) entry which is preliminary data.</text>
</comment>
<organism evidence="12 13">
    <name type="scientific">Channa striata</name>
    <name type="common">Snakehead murrel</name>
    <name type="synonym">Ophicephalus striatus</name>
    <dbReference type="NCBI Taxonomy" id="64152"/>
    <lineage>
        <taxon>Eukaryota</taxon>
        <taxon>Metazoa</taxon>
        <taxon>Chordata</taxon>
        <taxon>Craniata</taxon>
        <taxon>Vertebrata</taxon>
        <taxon>Euteleostomi</taxon>
        <taxon>Actinopterygii</taxon>
        <taxon>Neopterygii</taxon>
        <taxon>Teleostei</taxon>
        <taxon>Neoteleostei</taxon>
        <taxon>Acanthomorphata</taxon>
        <taxon>Anabantaria</taxon>
        <taxon>Anabantiformes</taxon>
        <taxon>Channoidei</taxon>
        <taxon>Channidae</taxon>
        <taxon>Channa</taxon>
    </lineage>
</organism>
<keyword evidence="4 9" id="KW-1133">Transmembrane helix</keyword>
<accession>A0AA88SYT4</accession>
<evidence type="ECO:0000259" key="11">
    <source>
        <dbReference type="PROSITE" id="PS50835"/>
    </source>
</evidence>
<evidence type="ECO:0000313" key="12">
    <source>
        <dbReference type="EMBL" id="KAK2853833.1"/>
    </source>
</evidence>
<dbReference type="InterPro" id="IPR042474">
    <property type="entry name" value="A33"/>
</dbReference>
<dbReference type="PANTHER" id="PTHR44969:SF1">
    <property type="entry name" value="CELL SURFACE A33 ANTIGEN"/>
    <property type="match status" value="1"/>
</dbReference>
<dbReference type="SMART" id="SM00408">
    <property type="entry name" value="IGc2"/>
    <property type="match status" value="1"/>
</dbReference>
<proteinExistence type="predicted"/>